<dbReference type="AlphaFoldDB" id="A0A645IEL8"/>
<proteinExistence type="inferred from homology"/>
<dbReference type="GO" id="GO:0031564">
    <property type="term" value="P:transcription antitermination"/>
    <property type="evidence" value="ECO:0007669"/>
    <property type="project" value="UniProtKB-KW"/>
</dbReference>
<evidence type="ECO:0000313" key="7">
    <source>
        <dbReference type="EMBL" id="MPN49758.1"/>
    </source>
</evidence>
<protein>
    <recommendedName>
        <fullName evidence="6">NusB/RsmB/TIM44 domain-containing protein</fullName>
    </recommendedName>
</protein>
<evidence type="ECO:0000256" key="2">
    <source>
        <dbReference type="ARBA" id="ARBA00022814"/>
    </source>
</evidence>
<dbReference type="EMBL" id="VSSQ01113302">
    <property type="protein sequence ID" value="MPN49758.1"/>
    <property type="molecule type" value="Genomic_DNA"/>
</dbReference>
<feature type="domain" description="NusB/RsmB/TIM44" evidence="6">
    <location>
        <begin position="40"/>
        <end position="131"/>
    </location>
</feature>
<gene>
    <name evidence="7" type="ORF">SDC9_197380</name>
</gene>
<comment type="caution">
    <text evidence="7">The sequence shown here is derived from an EMBL/GenBank/DDBJ whole genome shotgun (WGS) entry which is preliminary data.</text>
</comment>
<comment type="similarity">
    <text evidence="1">Belongs to the NusB family.</text>
</comment>
<reference evidence="7" key="1">
    <citation type="submission" date="2019-08" db="EMBL/GenBank/DDBJ databases">
        <authorList>
            <person name="Kucharzyk K."/>
            <person name="Murdoch R.W."/>
            <person name="Higgins S."/>
            <person name="Loffler F."/>
        </authorList>
    </citation>
    <scope>NUCLEOTIDE SEQUENCE</scope>
</reference>
<dbReference type="InterPro" id="IPR035926">
    <property type="entry name" value="NusB-like_sf"/>
</dbReference>
<name>A0A645IEL8_9ZZZZ</name>
<evidence type="ECO:0000256" key="4">
    <source>
        <dbReference type="ARBA" id="ARBA00023015"/>
    </source>
</evidence>
<keyword evidence="2" id="KW-0889">Transcription antitermination</keyword>
<keyword evidence="3" id="KW-0694">RNA-binding</keyword>
<dbReference type="PANTHER" id="PTHR11078">
    <property type="entry name" value="N UTILIZATION SUBSTANCE PROTEIN B-RELATED"/>
    <property type="match status" value="1"/>
</dbReference>
<dbReference type="GO" id="GO:0006353">
    <property type="term" value="P:DNA-templated transcription termination"/>
    <property type="evidence" value="ECO:0007669"/>
    <property type="project" value="InterPro"/>
</dbReference>
<dbReference type="PANTHER" id="PTHR11078:SF3">
    <property type="entry name" value="ANTITERMINATION NUSB DOMAIN-CONTAINING PROTEIN"/>
    <property type="match status" value="1"/>
</dbReference>
<dbReference type="Pfam" id="PF01029">
    <property type="entry name" value="NusB"/>
    <property type="match status" value="1"/>
</dbReference>
<dbReference type="Gene3D" id="1.10.940.10">
    <property type="entry name" value="NusB-like"/>
    <property type="match status" value="1"/>
</dbReference>
<keyword evidence="5" id="KW-0804">Transcription</keyword>
<dbReference type="SUPFAM" id="SSF48013">
    <property type="entry name" value="NusB-like"/>
    <property type="match status" value="1"/>
</dbReference>
<evidence type="ECO:0000256" key="1">
    <source>
        <dbReference type="ARBA" id="ARBA00005952"/>
    </source>
</evidence>
<dbReference type="InterPro" id="IPR006027">
    <property type="entry name" value="NusB_RsmB_TIM44"/>
</dbReference>
<dbReference type="InterPro" id="IPR011605">
    <property type="entry name" value="NusB_fam"/>
</dbReference>
<evidence type="ECO:0000259" key="6">
    <source>
        <dbReference type="Pfam" id="PF01029"/>
    </source>
</evidence>
<keyword evidence="4" id="KW-0805">Transcription regulation</keyword>
<dbReference type="GO" id="GO:0003723">
    <property type="term" value="F:RNA binding"/>
    <property type="evidence" value="ECO:0007669"/>
    <property type="project" value="UniProtKB-KW"/>
</dbReference>
<dbReference type="GO" id="GO:0005829">
    <property type="term" value="C:cytosol"/>
    <property type="evidence" value="ECO:0007669"/>
    <property type="project" value="TreeGrafter"/>
</dbReference>
<organism evidence="7">
    <name type="scientific">bioreactor metagenome</name>
    <dbReference type="NCBI Taxonomy" id="1076179"/>
    <lineage>
        <taxon>unclassified sequences</taxon>
        <taxon>metagenomes</taxon>
        <taxon>ecological metagenomes</taxon>
    </lineage>
</organism>
<evidence type="ECO:0000256" key="3">
    <source>
        <dbReference type="ARBA" id="ARBA00022884"/>
    </source>
</evidence>
<accession>A0A645IEL8</accession>
<evidence type="ECO:0000256" key="5">
    <source>
        <dbReference type="ARBA" id="ARBA00023163"/>
    </source>
</evidence>
<sequence length="153" mass="17363">MLEDANLYWVDDLAYVINIILKRFSMMKEKSKVSFPKVFIKDEDREFAVRLLAKALLNYDEYVEMMAKSVLNWEPERLAATDTNLIVLGIAEAIAFPNIPLKVTINEYVELSKFYSTPNSKVFVNGILDKVLIGLQREGVVQKSGRGLVGSID</sequence>